<feature type="transmembrane region" description="Helical" evidence="34">
    <location>
        <begin position="674"/>
        <end position="701"/>
    </location>
</feature>
<feature type="short sequence motif" description="Di-leucine internalization motif" evidence="33">
    <location>
        <begin position="851"/>
        <end position="852"/>
    </location>
</feature>
<organism evidence="38 39">
    <name type="scientific">Human immunodeficiency virus type 1</name>
    <name type="common">HIV-1</name>
    <dbReference type="NCBI Taxonomy" id="11676"/>
    <lineage>
        <taxon>Viruses</taxon>
        <taxon>Riboviria</taxon>
        <taxon>Pararnavirae</taxon>
        <taxon>Artverviricota</taxon>
        <taxon>Revtraviricetes</taxon>
        <taxon>Ortervirales</taxon>
        <taxon>Retroviridae</taxon>
        <taxon>Orthoretrovirinae</taxon>
        <taxon>Lentivirus</taxon>
        <taxon>Lentivirus humimdef1</taxon>
    </lineage>
</organism>
<comment type="subcellular location">
    <subcellularLocation>
        <location evidence="3">Host cell membrane</location>
        <topology evidence="3">Peripheral membrane protein</topology>
    </subcellularLocation>
    <subcellularLocation>
        <location evidence="1">Host cell membrane</location>
        <topology evidence="1">Single-pass type I membrane protein</topology>
    </subcellularLocation>
    <subcellularLocation>
        <location evidence="2">Host endosome membrane</location>
        <topology evidence="2">Peripheral membrane protein</topology>
    </subcellularLocation>
    <subcellularLocation>
        <location evidence="5">Host endosome membrane</location>
        <topology evidence="5">Single-pass type I membrane protein</topology>
    </subcellularLocation>
    <subcellularLocation>
        <location evidence="6">Virion membrane</location>
        <topology evidence="6">Peripheral membrane protein</topology>
    </subcellularLocation>
    <subcellularLocation>
        <location evidence="4">Virion membrane</location>
        <topology evidence="4">Single-pass type I membrane protein</topology>
    </subcellularLocation>
</comment>
<dbReference type="CDD" id="cd09909">
    <property type="entry name" value="HIV-1-like_HR1-HR2"/>
    <property type="match status" value="1"/>
</dbReference>
<keyword evidence="28 33" id="KW-0325">Glycoprotein</keyword>
<evidence type="ECO:0000256" key="30">
    <source>
        <dbReference type="ARBA" id="ARBA00023288"/>
    </source>
</evidence>
<evidence type="ECO:0000256" key="33">
    <source>
        <dbReference type="HAMAP-Rule" id="MF_04083"/>
    </source>
</evidence>
<comment type="miscellaneous">
    <text evidence="33">Inhibitors targeting HIV-1 viral envelope proteins are used as antiretroviral drugs. Attachment of virions to the cell surface via non-specific interactions and CD4 binding can be blocked by inhibitors that include cyanovirin-N, cyclotriazadisulfonamide analogs, PRO 2000, TNX 355 and PRO 542. In addition, BMS 806 can block CD4-induced conformational changes. Env interactions with the coreceptor molecules can be targeted by CCR5 antagonists including SCH-D, maraviroc (UK 427857) and aplaviroc (GW 873140), and the CXCR4 antagonist AMD 070. Fusion of viral and cellular membranes can be inhibited by peptides such as enfuvirtide and tifuvirtide (T 1249). Resistance to inhibitors associated with mutations in Env are observed. Most of the time, single mutations confer only a modest reduction in drug susceptibility. Combination of several mutations is usually required to develop a high-level drug resistance.</text>
</comment>
<keyword evidence="7 33" id="KW-1168">Fusion of virus membrane with host membrane</keyword>
<feature type="region of interest" description="Immunosuppression" evidence="33">
    <location>
        <begin position="570"/>
        <end position="588"/>
    </location>
</feature>
<evidence type="ECO:0000256" key="13">
    <source>
        <dbReference type="ARBA" id="ARBA00022685"/>
    </source>
</evidence>
<evidence type="ECO:0000256" key="29">
    <source>
        <dbReference type="ARBA" id="ARBA00023280"/>
    </source>
</evidence>
<dbReference type="GO" id="GO:0019064">
    <property type="term" value="P:fusion of virus membrane with host plasma membrane"/>
    <property type="evidence" value="ECO:0007669"/>
    <property type="project" value="UniProtKB-UniRule"/>
</dbReference>
<dbReference type="Pfam" id="PF00516">
    <property type="entry name" value="GP120"/>
    <property type="match status" value="2"/>
</dbReference>
<feature type="region of interest" description="V5" evidence="33">
    <location>
        <begin position="456"/>
        <end position="466"/>
    </location>
</feature>
<evidence type="ECO:0000256" key="15">
    <source>
        <dbReference type="ARBA" id="ARBA00022703"/>
    </source>
</evidence>
<dbReference type="GO" id="GO:0005198">
    <property type="term" value="F:structural molecule activity"/>
    <property type="evidence" value="ECO:0007669"/>
    <property type="project" value="UniProtKB-UniRule"/>
</dbReference>
<keyword evidence="25 33" id="KW-0472">Membrane</keyword>
<dbReference type="Gene3D" id="2.170.40.20">
    <property type="entry name" value="Human immunodeficiency virus 1, Gp160, envelope glycoprotein"/>
    <property type="match status" value="2"/>
</dbReference>
<feature type="site" description="Cleavage; by host furin" evidence="33">
    <location>
        <begin position="506"/>
        <end position="507"/>
    </location>
</feature>
<keyword evidence="31 33" id="KW-1160">Virus entry into host cell</keyword>
<dbReference type="GO" id="GO:0075512">
    <property type="term" value="P:clathrin-dependent endocytosis of virus by host cell"/>
    <property type="evidence" value="ECO:0007669"/>
    <property type="project" value="UniProtKB-UniRule"/>
</dbReference>
<comment type="caution">
    <text evidence="33">Lacks conserved residue(s) required for the propagation of feature annotation.</text>
</comment>
<dbReference type="Proteomes" id="UP000163492">
    <property type="component" value="Genome"/>
</dbReference>
<keyword evidence="29 33" id="KW-0899">Viral immunoevasion</keyword>
<gene>
    <name evidence="33 38" type="primary">env</name>
</gene>
<evidence type="ECO:0000256" key="2">
    <source>
        <dbReference type="ARBA" id="ARBA00004433"/>
    </source>
</evidence>
<dbReference type="GO" id="GO:1903908">
    <property type="term" value="P:positive regulation of plasma membrane raft polarization"/>
    <property type="evidence" value="ECO:0007669"/>
    <property type="project" value="UniProtKB-UniRule"/>
</dbReference>
<evidence type="ECO:0000256" key="21">
    <source>
        <dbReference type="ARBA" id="ARBA00022890"/>
    </source>
</evidence>
<comment type="subunit">
    <text evidence="33">The mature envelope protein (Env) consists of a homotrimer of non-covalently associated gp120-gp41 heterodimers. The resulting complex protrudes from the virus surface as a spike. There seems to be as few as 10 spikes on the average virion. Surface protein gp120 interacts with host CD4, CCR5 and CXCR4. Gp120 also interacts with the C-type lectins CD209/DC-SIGN and CLEC4M/DC-SIGNR (collectively referred to as DC-SIGN(R)). Gp120 and gp41 interact with GalCer. Gp120 interacts with host ITGA4/ITGB7 complex; on CD4+ T-cells, this interaction results in rapid activation of integrin ITGAL/LFA-1, which facilitates efficient cell-to-cell spreading of HIV-1. Gp120 interacts with cell-associated heparan sulfate; this interaction increases virus infectivity on permissive cells and may be involved in infection of CD4- cells.</text>
</comment>
<feature type="coiled-coil region" evidence="33">
    <location>
        <begin position="629"/>
        <end position="663"/>
    </location>
</feature>
<evidence type="ECO:0000256" key="25">
    <source>
        <dbReference type="ARBA" id="ARBA00023136"/>
    </source>
</evidence>
<dbReference type="GO" id="GO:1903911">
    <property type="term" value="P:positive regulation of receptor clustering"/>
    <property type="evidence" value="ECO:0007669"/>
    <property type="project" value="UniProtKB-UniRule"/>
</dbReference>
<keyword evidence="17 33" id="KW-1161">Viral attachment to host cell</keyword>
<keyword evidence="27 33" id="KW-1015">Disulfide bond</keyword>
<dbReference type="GO" id="GO:0052031">
    <property type="term" value="P:symbiont-mediated perturbation of host defense response"/>
    <property type="evidence" value="ECO:0007669"/>
    <property type="project" value="UniProtKB-UniRule"/>
</dbReference>
<evidence type="ECO:0000256" key="10">
    <source>
        <dbReference type="ARBA" id="ARBA00022570"/>
    </source>
</evidence>
<dbReference type="GO" id="GO:0019082">
    <property type="term" value="P:viral protein processing"/>
    <property type="evidence" value="ECO:0007669"/>
    <property type="project" value="UniProtKB-UniRule"/>
</dbReference>
<keyword evidence="14 33" id="KW-0812">Transmembrane</keyword>
<comment type="function">
    <text evidence="33">Transmembrane protein gp41: Acts as a class I viral fusion protein. Under the current model, the protein has at least 3 conformational states: pre-fusion native state, pre-hairpin intermediate state, and post-fusion hairpin state. During fusion of viral and target intracellular membranes, the coiled coil regions (heptad repeats) assume a trimer-of-hairpins structure, positioning the fusion peptide in close proximity to the C-terminal region of the ectodomain. The formation of this structure appears to drive apposition and subsequent fusion of viral and target cell membranes. Complete fusion occurs in host cell endosomes and is dynamin-dependent, however some lipid transfer might occur at the plasma membrane. The virus undergoes clathrin-dependent internalization long before endosomal fusion, thus minimizing the surface exposure of conserved viral epitopes during fusion and reducing the efficacy of inhibitors targeting these epitopes. Membranes fusion leads to delivery of the nucleocapsid into the cytoplasm.</text>
</comment>
<dbReference type="InterPro" id="IPR000777">
    <property type="entry name" value="HIV1_Gp120"/>
</dbReference>
<evidence type="ECO:0000256" key="6">
    <source>
        <dbReference type="ARBA" id="ARBA00004650"/>
    </source>
</evidence>
<feature type="domain" description="Retroviral envelope protein GP41-like" evidence="37">
    <location>
        <begin position="526"/>
        <end position="714"/>
    </location>
</feature>
<keyword evidence="13 33" id="KW-0165">Cleavage on pair of basic residues</keyword>
<keyword evidence="12 33" id="KW-1162">Viral penetration into host cytoplasm</keyword>
<comment type="domain">
    <text evidence="33">The CD4-binding region is targeted by the antibody b12.</text>
</comment>
<evidence type="ECO:0000256" key="12">
    <source>
        <dbReference type="ARBA" id="ARBA00022595"/>
    </source>
</evidence>
<feature type="disulfide bond" evidence="33">
    <location>
        <begin position="225"/>
        <end position="236"/>
    </location>
</feature>
<keyword evidence="30 33" id="KW-0449">Lipoprotein</keyword>
<dbReference type="SUPFAM" id="SSF56502">
    <property type="entry name" value="gp120 core"/>
    <property type="match status" value="2"/>
</dbReference>
<dbReference type="FunFam" id="2.170.40.20:FF:000001">
    <property type="entry name" value="Envelope glycoprotein gp160"/>
    <property type="match status" value="1"/>
</dbReference>
<keyword evidence="8 33" id="KW-1170">Fusion of virus membrane with host endosomal membrane</keyword>
<feature type="region of interest" description="CD4-binding loop" evidence="33">
    <location>
        <begin position="359"/>
        <end position="369"/>
    </location>
</feature>
<evidence type="ECO:0000259" key="37">
    <source>
        <dbReference type="Pfam" id="PF00517"/>
    </source>
</evidence>
<dbReference type="GO" id="GO:0019031">
    <property type="term" value="C:viral envelope"/>
    <property type="evidence" value="ECO:0007669"/>
    <property type="project" value="UniProtKB-KW"/>
</dbReference>
<dbReference type="Gene3D" id="1.10.287.210">
    <property type="match status" value="1"/>
</dbReference>
<comment type="domain">
    <text evidence="33">The YXXL motif is involved in determining the exact site of viral release at the surface of infected mononuclear cells and promotes endocytosis. YXXL and di-leucine endocytosis motifs interact directly or indirectly with the clathrin adapter complexes, opperate independently, and their activities are not additive.</text>
</comment>
<evidence type="ECO:0000256" key="20">
    <source>
        <dbReference type="ARBA" id="ARBA00022879"/>
    </source>
</evidence>
<keyword evidence="26 33" id="KW-0564">Palmitate</keyword>
<keyword evidence="9 33" id="KW-1032">Host cell membrane</keyword>
<feature type="chain" id="PRO_5023414178" description="Transmembrane protein gp41" evidence="33">
    <location>
        <begin position="507"/>
        <end position="852"/>
    </location>
</feature>
<keyword evidence="24 33" id="KW-0175">Coiled coil</keyword>
<keyword evidence="19 33" id="KW-1043">Host membrane</keyword>
<evidence type="ECO:0000256" key="32">
    <source>
        <dbReference type="ARBA" id="ARBA00062028"/>
    </source>
</evidence>
<dbReference type="HAMAP" id="MF_04083">
    <property type="entry name" value="HIV_ENV"/>
    <property type="match status" value="1"/>
</dbReference>
<comment type="PTM">
    <text evidence="33">Specific enzymatic cleavages in vivo yield mature proteins. Envelope glycoproteins are synthesized as a inactive precursor that is heavily N-glycosylated and processed likely by host cell furin in the Golgi to yield the mature SU and TM proteins. The cleavage site between SU and TM requires the minimal sequence [KR]-X-[KR]-R. About 2 of the 9 disulfide bonds of gp41 are reduced by P4HB/PDI, following binding to CD4 receptor.</text>
</comment>
<feature type="region of interest" description="V2" evidence="33">
    <location>
        <begin position="154"/>
        <end position="193"/>
    </location>
</feature>
<evidence type="ECO:0000256" key="8">
    <source>
        <dbReference type="ARBA" id="ARBA00022510"/>
    </source>
</evidence>
<evidence type="ECO:0000256" key="28">
    <source>
        <dbReference type="ARBA" id="ARBA00023180"/>
    </source>
</evidence>
<name>Q3SA24_HV1</name>
<feature type="region of interest" description="V4" evidence="33">
    <location>
        <begin position="380"/>
        <end position="413"/>
    </location>
</feature>
<comment type="function">
    <text evidence="33">Envelope glycoprotein gp160: Oligomerizes in the host endoplasmic reticulum into predominantly trimers. In a second time, gp160 transits in the host Golgi, where glycosylation is completed. The precursor is then proteolytically cleaved in the trans-Golgi and thereby activated by cellular furin or furin-like proteases to produce gp120 and gp41.</text>
</comment>
<keyword evidence="22 33" id="KW-1133">Transmembrane helix</keyword>
<sequence length="852" mass="96582">MRARGMKRNWQDLWRGGILLLGILMICNATTNLWVTVYYGVPVWKEATTTLFCASDAKAYKTEVHNVWATHACVPTDPNPQEIVLGNVTENFNMWKNNMVEQMHEDVISLWDQSLKPCVKLTPLCVTLNCTDWKSNDTEATNSNLTEKEEIKNCSFNITTSMRDKLQKEYALFYKLDVVPIEDDNSSYRLISCNTSVITQACPKVTFEPIPIHYCAPAGFAILRCNDKKFNGTGPCTNVSTVQCTHGIRPVVSTQLLLNGSLAEEEIVIRSENLTNNAKIIIVQLKQSVEINCTRPSTNKKKKISMGPGRVYYTTGQITGDIRRAYCNLSRKAWSNTLRQIATKLREQFGNKTIVFNSSSGGDLEIVTHSFNCGGEFFYCNTTNLFNSTWNATNLVNGTGNSTEGNDTIKLPCRIRQFINMWQTVGKAMYAPPIEGQIKCTSNITGLLLTRDGGNSTEQSETFRPGGGDMRDNWRSELYKYKVVGIEPLGIAPTTAKRRVVQREKRAVGALGAMFLGFLGAAGSTMGAASLTLTVQARLLLSGIVQQQNNLLRAIEAQQHMLQLTVWGIKQLQARVLAVERYLKDQQLLGIWGCSGKLICTTAVPWNTSWSNKTQKDIWENMTWMEWEREIDNYTDLIYNLLEESQNQQEKNEQELLALDKWASLWNWFSITKWLWYIKIFIMIVGGLIGLRIVFAVLSIVNRVRQGYSPISLQTRLPTQRGPDRPEGIEEEGGERDRDRSSRLVHGLLALIWDDLRSLCLFSYHRLRDLLLIVARIVELLGRRGWEALKYWGNLLQYWSQELKNSAISLFNATAIAVAEGTDRIIEIAQIIFRAIIHIPRRIRQGLERLLL</sequence>
<comment type="domain">
    <text evidence="33 34">The 17 amino acids long immunosuppressive region is present in many retroviral envelope proteins. Synthetic peptides derived from this relatively conserved sequence inhibit immune function in vitro and in vivo.</text>
</comment>
<keyword evidence="10 33" id="KW-1165">Clathrin-mediated endocytosis of virus by host</keyword>
<comment type="domain">
    <text evidence="33">Some of the most genetically diverse regions of the viral genome are present in Env. They are called variable regions 1 through 5 (V1 through V5). Coreceptor usage of gp120 is determined mainly by the primary structure of the third variable region (V3) in the outer domain of gp120. The sequence of V3 determines which coreceptor, CCR5 and/or CXCR4 (corresponding to R5/macrophage, X4/T cell and R5X4/T cell and macrophage tropism), is used to trigger the fusion potential of the Env complex, and hence which cells the virus can infect. Binding to CCR5 involves a region adjacent in addition to V3.</text>
</comment>
<evidence type="ECO:0000256" key="3">
    <source>
        <dbReference type="ARBA" id="ARBA00004505"/>
    </source>
</evidence>
<evidence type="ECO:0000313" key="39">
    <source>
        <dbReference type="Proteomes" id="UP000163492"/>
    </source>
</evidence>
<dbReference type="GO" id="GO:0020002">
    <property type="term" value="C:host cell plasma membrane"/>
    <property type="evidence" value="ECO:0007669"/>
    <property type="project" value="UniProtKB-SubCell"/>
</dbReference>
<feature type="region of interest" description="Disordered" evidence="35">
    <location>
        <begin position="715"/>
        <end position="738"/>
    </location>
</feature>
<evidence type="ECO:0000256" key="22">
    <source>
        <dbReference type="ARBA" id="ARBA00022989"/>
    </source>
</evidence>
<dbReference type="InterPro" id="IPR037527">
    <property type="entry name" value="Gp160"/>
</dbReference>
<evidence type="ECO:0000256" key="19">
    <source>
        <dbReference type="ARBA" id="ARBA00022870"/>
    </source>
</evidence>
<dbReference type="GO" id="GO:0019062">
    <property type="term" value="P:virion attachment to host cell"/>
    <property type="evidence" value="ECO:0007669"/>
    <property type="project" value="UniProtKB-UniRule"/>
</dbReference>
<evidence type="ECO:0000256" key="16">
    <source>
        <dbReference type="ARBA" id="ARBA00022729"/>
    </source>
</evidence>
<protein>
    <recommendedName>
        <fullName evidence="33">Envelope glycoprotein gp160</fullName>
    </recommendedName>
    <alternativeName>
        <fullName evidence="33">Env polyprotein</fullName>
    </alternativeName>
    <component>
        <recommendedName>
            <fullName evidence="33">Surface protein gp120</fullName>
            <shortName evidence="33">SU</shortName>
        </recommendedName>
        <alternativeName>
            <fullName evidence="33">Glycoprotein 120</fullName>
            <shortName evidence="33">gp120</shortName>
        </alternativeName>
    </component>
    <component>
        <recommendedName>
            <fullName evidence="33">Transmembrane protein gp41</fullName>
            <shortName evidence="33">TM</shortName>
        </recommendedName>
        <alternativeName>
            <fullName evidence="33">Glycoprotein 41</fullName>
            <shortName evidence="33">gp41</shortName>
        </alternativeName>
    </component>
</protein>
<feature type="disulfide bond" evidence="33">
    <location>
        <begin position="594"/>
        <end position="600"/>
    </location>
</feature>
<organismHost>
    <name type="scientific">Homo sapiens</name>
    <name type="common">Human</name>
    <dbReference type="NCBI Taxonomy" id="9606"/>
</organismHost>
<dbReference type="InterPro" id="IPR036377">
    <property type="entry name" value="Gp120_core_sf"/>
</dbReference>
<evidence type="ECO:0000256" key="23">
    <source>
        <dbReference type="ARBA" id="ARBA00023046"/>
    </source>
</evidence>
<evidence type="ECO:0000256" key="17">
    <source>
        <dbReference type="ARBA" id="ARBA00022804"/>
    </source>
</evidence>
<evidence type="ECO:0000256" key="11">
    <source>
        <dbReference type="ARBA" id="ARBA00022581"/>
    </source>
</evidence>
<comment type="miscellaneous">
    <text evidence="33">HIV-1 lineages are divided in three main groups, M (for Major), O (for Outlier), and N (for New, or Non-M, Non-O). The vast majority of strains found worldwide belong to the group M. Group O seems to be endemic to and largely confined to Cameroon and neighboring countries in West Central Africa, where these viruses represent a small minority of HIV-1 strains. The group N is represented by a limited number of isolates from Cameroonian persons. The group M is further subdivided in 9 clades or subtypes (A to D, F to H, J and K).</text>
</comment>
<keyword evidence="11 33" id="KW-0945">Host-virus interaction</keyword>
<comment type="function">
    <text evidence="33">Surface protein gp120: Attaches the virus to the host lymphoid cell by binding to the primary receptor CD4. This interaction induces a structural rearrangement creating a high affinity binding site for a chemokine coreceptor like CXCR4 and/or CCR5. Acts as a ligand for CD209/DC-SIGN and CLEC4M/DC-SIGNR, which are respectively found on dendritic cells (DCs), and on endothelial cells of liver sinusoids and lymph node sinuses. These interactions allow capture of viral particles at mucosal surfaces by these cells and subsequent transmission to permissive cells. HIV subverts the migration properties of dendritic cells to gain access to CD4+ T-cells in lymph nodes. Virus transmission to permissive T-cells occurs either in trans (without DCs infection, through viral capture and transmission), or in cis (following DCs productive infection, through the usual CD4-gp120 interaction), thereby inducing a robust infection. In trans infection, bound virions remain infectious over days and it is proposed that they are not degraded, but protected in non-lysosomal acidic organelles within the DCs close to the cell membrane thus contributing to the viral infectious potential during DCs' migration from the periphery to the lymphoid tissues. On arrival at lymphoid tissues, intact virions recycle back to DCs' cell surface allowing virus transmission to CD4+ T-cells.</text>
</comment>
<keyword evidence="18 33" id="KW-0946">Virion</keyword>
<dbReference type="GO" id="GO:0044175">
    <property type="term" value="C:host cell endosome membrane"/>
    <property type="evidence" value="ECO:0007669"/>
    <property type="project" value="UniProtKB-SubCell"/>
</dbReference>
<feature type="domain" description="Human immunodeficiency virus 1 envelope glycoprotein Gp120" evidence="36">
    <location>
        <begin position="147"/>
        <end position="506"/>
    </location>
</feature>
<comment type="subcellular location">
    <molecule>Surface protein gp120</molecule>
    <subcellularLocation>
        <location evidence="33">Virion membrane</location>
        <topology evidence="33">Peripheral membrane protein</topology>
    </subcellularLocation>
    <subcellularLocation>
        <location evidence="33">Host cell membrane</location>
        <topology evidence="33">Peripheral membrane protein</topology>
    </subcellularLocation>
    <subcellularLocation>
        <location evidence="33">Host endosome membrane</location>
        <topology evidence="33">Single-pass type I membrane protein</topology>
    </subcellularLocation>
    <text evidence="33">The surface protein is not anchored to the viral envelope, but associates with the extravirion surface through its binding to TM. It is probably concentrated at the site of budding and incorporated into the virions possibly by contacts between the cytoplasmic tail of Env and the N-terminus of Gag.</text>
</comment>
<comment type="subcellular location">
    <molecule>Transmembrane protein gp41</molecule>
    <subcellularLocation>
        <location evidence="33">Virion membrane</location>
        <topology evidence="33">Single-pass type I membrane protein</topology>
    </subcellularLocation>
    <subcellularLocation>
        <location evidence="33">Host cell membrane</location>
        <topology evidence="33">Single-pass type I membrane protein</topology>
    </subcellularLocation>
    <subcellularLocation>
        <location evidence="33">Host endosome membrane</location>
        <topology evidence="33">Single-pass type I membrane protein</topology>
    </subcellularLocation>
    <text evidence="33">It is probably concentrated at the site of budding and incorporated into the virions possibly by contacts between the cytoplasmic tail of Env and the N-terminus of Gag.</text>
</comment>
<evidence type="ECO:0000256" key="4">
    <source>
        <dbReference type="ARBA" id="ARBA00004563"/>
    </source>
</evidence>
<evidence type="ECO:0000259" key="36">
    <source>
        <dbReference type="Pfam" id="PF00516"/>
    </source>
</evidence>
<feature type="disulfide bond" evidence="33">
    <location>
        <begin position="215"/>
        <end position="244"/>
    </location>
</feature>
<comment type="similarity">
    <text evidence="33">Belongs to the HIV-1 env protein family.</text>
</comment>
<feature type="topological domain" description="Cytoplasmic" evidence="33">
    <location>
        <begin position="702"/>
        <end position="852"/>
    </location>
</feature>
<keyword evidence="16 33" id="KW-0732">Signal</keyword>
<comment type="PTM">
    <text evidence="33">Palmitoylation of the transmembrane protein and of Env polyprotein (prior to its proteolytic cleavage) is essential for their association with host cell membrane lipid rafts. Palmitoylation is therefore required for envelope trafficking to classical lipid rafts, but not for viral replication.</text>
</comment>
<keyword evidence="15 33" id="KW-0053">Apoptosis</keyword>
<dbReference type="FunFam" id="1.20.5.490:FF:000001">
    <property type="entry name" value="Envelope glycoprotein gp160"/>
    <property type="match status" value="1"/>
</dbReference>
<keyword evidence="20 33" id="KW-0261">Viral envelope protein</keyword>
<evidence type="ECO:0000256" key="26">
    <source>
        <dbReference type="ARBA" id="ARBA00023139"/>
    </source>
</evidence>
<comment type="subunit">
    <text evidence="32">The mature envelope protein (Env) consists of a homotrimer of non-covalently associated gp120-gp41 heterodimers. The resulting complex protrudes from the virus surface as a spike. There seems to be as few as 10 spikes on the average virion. Interacts with host CD4, CCR5 and CXCR4. Gp120 also interacts with the C-type lectins CD209/DC-SIGN and CLEC4M/DC-SIGNR (collectively referred to as DC-SIGN(R)). Gp120 and gp41 interact with GalCer. Gp120 interacts with host ITGA4/ITGB7 complex; on CD4+ T-cells, this interaction results in rapid activation of integrin ITGAL/LFA-1, which facilitates efficient cell-to-cell spreading of HIV-1. Gp120 interacts with cell-associated heparan sulfate; this interaction increases virus infectivity on permissive cells and may be involved in infection of CD4- cells.</text>
</comment>
<dbReference type="EMBL" id="DQ127534">
    <property type="protein sequence ID" value="ABA01387.1"/>
    <property type="molecule type" value="Genomic_DNA"/>
</dbReference>
<feature type="chain" id="PRO_5023414177" description="Envelope glycoprotein gp160" evidence="33">
    <location>
        <begin position="32"/>
        <end position="852"/>
    </location>
</feature>
<evidence type="ECO:0000256" key="27">
    <source>
        <dbReference type="ARBA" id="ARBA00023157"/>
    </source>
</evidence>
<dbReference type="SUPFAM" id="SSF58069">
    <property type="entry name" value="Virus ectodomain"/>
    <property type="match status" value="1"/>
</dbReference>
<dbReference type="Gene3D" id="1.20.5.490">
    <property type="entry name" value="Single helix bin"/>
    <property type="match status" value="1"/>
</dbReference>
<proteinExistence type="inferred from homology"/>
<dbReference type="FunFam" id="1.10.287.210:FF:000001">
    <property type="entry name" value="Envelope glycoprotein gp160"/>
    <property type="match status" value="1"/>
</dbReference>
<evidence type="ECO:0000256" key="9">
    <source>
        <dbReference type="ARBA" id="ARBA00022511"/>
    </source>
</evidence>
<dbReference type="GO" id="GO:0016020">
    <property type="term" value="C:membrane"/>
    <property type="evidence" value="ECO:0007669"/>
    <property type="project" value="UniProtKB-UniRule"/>
</dbReference>
<dbReference type="FunFam" id="2.170.40.20:FF:000003">
    <property type="entry name" value="Envelope glycoprotein gp160"/>
    <property type="match status" value="1"/>
</dbReference>
<feature type="domain" description="Human immunodeficiency virus 1 envelope glycoprotein Gp120" evidence="36">
    <location>
        <begin position="33"/>
        <end position="142"/>
    </location>
</feature>
<evidence type="ECO:0000256" key="35">
    <source>
        <dbReference type="SAM" id="MobiDB-lite"/>
    </source>
</evidence>
<evidence type="ECO:0000313" key="38">
    <source>
        <dbReference type="EMBL" id="ABA01387.1"/>
    </source>
</evidence>
<comment type="PTM">
    <text evidence="33">Highly glycosylated by host. The high number of glycan on the protein is reffered to as 'glycan shield' because it contributes to hide protein sequence from adaptive immune system.</text>
</comment>
<comment type="domain">
    <text evidence="33">The membrane proximal external region (MPER) present in gp41 is a tryptophan-rich region recognized by the antibodies 2F5, Z13, and 4E10. MPER seems to play a role in fusion.</text>
</comment>
<dbReference type="GO" id="GO:0055036">
    <property type="term" value="C:virion membrane"/>
    <property type="evidence" value="ECO:0007669"/>
    <property type="project" value="UniProtKB-SubCell"/>
</dbReference>
<evidence type="ECO:0000256" key="24">
    <source>
        <dbReference type="ARBA" id="ARBA00023054"/>
    </source>
</evidence>
<dbReference type="Pfam" id="PF00517">
    <property type="entry name" value="GP41"/>
    <property type="match status" value="1"/>
</dbReference>
<accession>Q3SA24</accession>
<evidence type="ECO:0000256" key="14">
    <source>
        <dbReference type="ARBA" id="ARBA00022692"/>
    </source>
</evidence>
<evidence type="ECO:0000256" key="34">
    <source>
        <dbReference type="RuleBase" id="RU363095"/>
    </source>
</evidence>
<evidence type="ECO:0000256" key="7">
    <source>
        <dbReference type="ARBA" id="ARBA00022506"/>
    </source>
</evidence>
<evidence type="ECO:0000256" key="5">
    <source>
        <dbReference type="ARBA" id="ARBA00004578"/>
    </source>
</evidence>
<feature type="lipid moiety-binding region" description="S-palmitoyl cysteine; by host" evidence="33">
    <location>
        <position position="760"/>
    </location>
</feature>
<dbReference type="GO" id="GO:0039654">
    <property type="term" value="P:fusion of virus membrane with host endosome membrane"/>
    <property type="evidence" value="ECO:0007669"/>
    <property type="project" value="UniProtKB-UniRule"/>
</dbReference>
<dbReference type="InterPro" id="IPR000328">
    <property type="entry name" value="GP41-like"/>
</dbReference>
<evidence type="ECO:0000256" key="18">
    <source>
        <dbReference type="ARBA" id="ARBA00022844"/>
    </source>
</evidence>
<feature type="disulfide bond" evidence="33">
    <location>
        <begin position="380"/>
        <end position="413"/>
    </location>
</feature>
<evidence type="ECO:0000256" key="1">
    <source>
        <dbReference type="ARBA" id="ARBA00004402"/>
    </source>
</evidence>
<evidence type="ECO:0000256" key="31">
    <source>
        <dbReference type="ARBA" id="ARBA00023296"/>
    </source>
</evidence>
<feature type="disulfide bond" evidence="33">
    <location>
        <begin position="373"/>
        <end position="440"/>
    </location>
</feature>
<feature type="region of interest" description="MPER; binding to GalCer" evidence="33">
    <location>
        <begin position="658"/>
        <end position="679"/>
    </location>
</feature>
<feature type="disulfide bond" evidence="33">
    <location>
        <begin position="53"/>
        <end position="73"/>
    </location>
</feature>
<keyword evidence="23 33" id="KW-1039">Host endosome</keyword>
<reference evidence="38 39" key="1">
    <citation type="journal article" date="2005" name="J. Virol.">
        <title>Selective escape from CD8+ T-cell responses represents a major driving force of human immunodeficiency virus type 1 (HIV-1) sequence diversity and reveals constraints on HIV-1 evolution.</title>
        <authorList>
            <person name="Allen T.M."/>
            <person name="Altfeld M."/>
            <person name="Geer S.C."/>
            <person name="Kalife E.T."/>
            <person name="Moore C."/>
            <person name="O'sullivan K.M."/>
            <person name="Desouza I."/>
            <person name="Feeney M.E."/>
            <person name="Eldridge R.L."/>
            <person name="Maier E.L."/>
            <person name="Kaufmann D.E."/>
            <person name="Lahaie M.P."/>
            <person name="Reyor L."/>
            <person name="Tanzi G."/>
            <person name="Johnston M.N."/>
            <person name="Brander C."/>
            <person name="Draenert R."/>
            <person name="Rockstroh J.K."/>
            <person name="Jessen H."/>
            <person name="Rosenberg E.S."/>
            <person name="Mallal S.A."/>
            <person name="Walker B.D."/>
        </authorList>
    </citation>
    <scope>NUCLEOTIDE SEQUENCE [LARGE SCALE GENOMIC DNA]</scope>
    <source>
        <strain evidence="38">AC-04_0_Days_Consen.fa</strain>
    </source>
</reference>
<keyword evidence="21 33" id="KW-1164">Virus endocytosis by host</keyword>